<evidence type="ECO:0000313" key="2">
    <source>
        <dbReference type="EMBL" id="ADO59616.1"/>
    </source>
</evidence>
<protein>
    <recommendedName>
        <fullName evidence="4">Lipoprotein</fullName>
    </recommendedName>
</protein>
<dbReference type="PATRIC" id="fig|886882.15.peg.5723"/>
<dbReference type="Proteomes" id="UP000006868">
    <property type="component" value="Plasmid pSC2"/>
</dbReference>
<reference evidence="2 3" key="1">
    <citation type="journal article" date="2011" name="J. Bacteriol.">
        <title>Complete genome sequence of Paenibacillus polymyxa SC2, a strain of plant growth-promoting Rhizobacterium with broad-spectrum antimicrobial activity.</title>
        <authorList>
            <person name="Ma M."/>
            <person name="Wang C."/>
            <person name="Ding Y."/>
            <person name="Li L."/>
            <person name="Shen D."/>
            <person name="Jiang X."/>
            <person name="Guan D."/>
            <person name="Cao F."/>
            <person name="Chen H."/>
            <person name="Feng R."/>
            <person name="Wang X."/>
            <person name="Ge Y."/>
            <person name="Yao L."/>
            <person name="Bing X."/>
            <person name="Yang X."/>
            <person name="Li J."/>
            <person name="Du B."/>
        </authorList>
    </citation>
    <scope>NUCLEOTIDE SEQUENCE [LARGE SCALE GENOMIC DNA]</scope>
    <source>
        <strain evidence="2 3">SC2</strain>
        <plasmid evidence="3">pSC2</plasmid>
    </source>
</reference>
<feature type="region of interest" description="Disordered" evidence="1">
    <location>
        <begin position="26"/>
        <end position="53"/>
    </location>
</feature>
<proteinExistence type="predicted"/>
<dbReference type="OrthoDB" id="2455481at2"/>
<dbReference type="KEGG" id="ppm:PPSC2_27065"/>
<dbReference type="HOGENOM" id="CLU_1249615_0_0_9"/>
<feature type="compositionally biased region" description="Basic and acidic residues" evidence="1">
    <location>
        <begin position="44"/>
        <end position="53"/>
    </location>
</feature>
<sequence>MNIIFKITSFTLLAGVLFLTGCSPSDTEKQTQEVTPPKQQEQSQKLDSEKQPAKGELKITDAQKVQAYVDEQNRKMEAMSQEVDYYKQYAKDMILILPSDKVQELINKEYHYAVTINNIQFPQSGVLEIRETAFDIVFTEERVKFSVLPESESVKGKIPTDLEDAVSTSASPQTKDEDGKTILTYSYKDLKPGERISFKISDELKKKLSVNTNDLVVKVLK</sequence>
<dbReference type="PROSITE" id="PS51257">
    <property type="entry name" value="PROKAR_LIPOPROTEIN"/>
    <property type="match status" value="1"/>
</dbReference>
<gene>
    <name evidence="2" type="ORF">PPSC2_27065</name>
</gene>
<organism evidence="2 3">
    <name type="scientific">Paenibacillus polymyxa (strain SC2)</name>
    <name type="common">Bacillus polymyxa</name>
    <dbReference type="NCBI Taxonomy" id="886882"/>
    <lineage>
        <taxon>Bacteria</taxon>
        <taxon>Bacillati</taxon>
        <taxon>Bacillota</taxon>
        <taxon>Bacilli</taxon>
        <taxon>Bacillales</taxon>
        <taxon>Paenibacillaceae</taxon>
        <taxon>Paenibacillus</taxon>
    </lineage>
</organism>
<feature type="compositionally biased region" description="Polar residues" evidence="1">
    <location>
        <begin position="32"/>
        <end position="43"/>
    </location>
</feature>
<name>E3EL54_PAEPS</name>
<accession>E3EL54</accession>
<geneLocation type="plasmid" evidence="2 3">
    <name>pSC2</name>
</geneLocation>
<evidence type="ECO:0000256" key="1">
    <source>
        <dbReference type="SAM" id="MobiDB-lite"/>
    </source>
</evidence>
<dbReference type="AlphaFoldDB" id="E3EL54"/>
<keyword evidence="2" id="KW-0614">Plasmid</keyword>
<evidence type="ECO:0008006" key="4">
    <source>
        <dbReference type="Google" id="ProtNLM"/>
    </source>
</evidence>
<dbReference type="eggNOG" id="ENOG50333SB">
    <property type="taxonomic scope" value="Bacteria"/>
</dbReference>
<evidence type="ECO:0000313" key="3">
    <source>
        <dbReference type="Proteomes" id="UP000006868"/>
    </source>
</evidence>
<dbReference type="EMBL" id="CP002214">
    <property type="protein sequence ID" value="ADO59616.1"/>
    <property type="molecule type" value="Genomic_DNA"/>
</dbReference>